<organism evidence="1 2">
    <name type="scientific">Rhizobium indigoferae</name>
    <dbReference type="NCBI Taxonomy" id="158891"/>
    <lineage>
        <taxon>Bacteria</taxon>
        <taxon>Pseudomonadati</taxon>
        <taxon>Pseudomonadota</taxon>
        <taxon>Alphaproteobacteria</taxon>
        <taxon>Hyphomicrobiales</taxon>
        <taxon>Rhizobiaceae</taxon>
        <taxon>Rhizobium/Agrobacterium group</taxon>
        <taxon>Rhizobium</taxon>
    </lineage>
</organism>
<proteinExistence type="predicted"/>
<dbReference type="RefSeq" id="WP_246289442.1">
    <property type="nucleotide sequence ID" value="NZ_CP140635.1"/>
</dbReference>
<evidence type="ECO:0000313" key="1">
    <source>
        <dbReference type="EMBL" id="WQN35380.1"/>
    </source>
</evidence>
<evidence type="ECO:0000313" key="2">
    <source>
        <dbReference type="Proteomes" id="UP001322785"/>
    </source>
</evidence>
<gene>
    <name evidence="1" type="ORF">U5G49_000411</name>
</gene>
<accession>A0ABZ0Z9Q8</accession>
<sequence length="69" mass="7760">MVATAEALRQPLREPVEAMSISQKKPHWAARKIRELLVKRVAGDVGLRVEQRTLRPIGNPFATRLSPMS</sequence>
<name>A0ABZ0Z9Q8_9HYPH</name>
<protein>
    <submittedName>
        <fullName evidence="1">Uncharacterized protein</fullName>
    </submittedName>
</protein>
<reference evidence="1 2" key="1">
    <citation type="submission" date="2023-12" db="EMBL/GenBank/DDBJ databases">
        <authorList>
            <person name="Menendez E."/>
            <person name="Kaur S."/>
            <person name="Flores-Felix J.D."/>
            <person name="diCenzo G.C."/>
            <person name="Peix A."/>
            <person name="Velazquez E."/>
        </authorList>
    </citation>
    <scope>NUCLEOTIDE SEQUENCE [LARGE SCALE GENOMIC DNA]</scope>
    <source>
        <strain evidence="1 2">CIP 108029</strain>
    </source>
</reference>
<dbReference type="EMBL" id="CP140635">
    <property type="protein sequence ID" value="WQN35380.1"/>
    <property type="molecule type" value="Genomic_DNA"/>
</dbReference>
<dbReference type="Proteomes" id="UP001322785">
    <property type="component" value="Chromosome"/>
</dbReference>
<keyword evidence="2" id="KW-1185">Reference proteome</keyword>